<dbReference type="Proteomes" id="UP000823933">
    <property type="component" value="Unassembled WGS sequence"/>
</dbReference>
<proteinExistence type="predicted"/>
<keyword evidence="1" id="KW-1133">Transmembrane helix</keyword>
<keyword evidence="1" id="KW-0812">Transmembrane</keyword>
<protein>
    <submittedName>
        <fullName evidence="2">Uncharacterized protein</fullName>
    </submittedName>
</protein>
<reference evidence="2" key="1">
    <citation type="journal article" date="2021" name="PeerJ">
        <title>Extensive microbial diversity within the chicken gut microbiome revealed by metagenomics and culture.</title>
        <authorList>
            <person name="Gilroy R."/>
            <person name="Ravi A."/>
            <person name="Getino M."/>
            <person name="Pursley I."/>
            <person name="Horton D.L."/>
            <person name="Alikhan N.F."/>
            <person name="Baker D."/>
            <person name="Gharbi K."/>
            <person name="Hall N."/>
            <person name="Watson M."/>
            <person name="Adriaenssens E.M."/>
            <person name="Foster-Nyarko E."/>
            <person name="Jarju S."/>
            <person name="Secka A."/>
            <person name="Antonio M."/>
            <person name="Oren A."/>
            <person name="Chaudhuri R.R."/>
            <person name="La Ragione R."/>
            <person name="Hildebrand F."/>
            <person name="Pallen M.J."/>
        </authorList>
    </citation>
    <scope>NUCLEOTIDE SEQUENCE</scope>
    <source>
        <strain evidence="2">ChiHcolR34-3080</strain>
    </source>
</reference>
<organism evidence="2 3">
    <name type="scientific">Candidatus Faecalibacterium intestinigallinarum</name>
    <dbReference type="NCBI Taxonomy" id="2838581"/>
    <lineage>
        <taxon>Bacteria</taxon>
        <taxon>Bacillati</taxon>
        <taxon>Bacillota</taxon>
        <taxon>Clostridia</taxon>
        <taxon>Eubacteriales</taxon>
        <taxon>Oscillospiraceae</taxon>
        <taxon>Faecalibacterium</taxon>
    </lineage>
</organism>
<sequence length="92" mass="10561">MERFYIRKTALFGGKLCVVSLGGFGMWLLCGIAEYPALWWLYALTATLCFLLAALMAALVSLSEDDLKRAMDEYKRVPVRKIERRSNWRHSA</sequence>
<accession>A0A9D1Q867</accession>
<evidence type="ECO:0000256" key="1">
    <source>
        <dbReference type="SAM" id="Phobius"/>
    </source>
</evidence>
<gene>
    <name evidence="2" type="ORF">H9890_03345</name>
</gene>
<evidence type="ECO:0000313" key="3">
    <source>
        <dbReference type="Proteomes" id="UP000823933"/>
    </source>
</evidence>
<dbReference type="AlphaFoldDB" id="A0A9D1Q867"/>
<feature type="transmembrane region" description="Helical" evidence="1">
    <location>
        <begin position="12"/>
        <end position="33"/>
    </location>
</feature>
<reference evidence="2" key="2">
    <citation type="submission" date="2021-04" db="EMBL/GenBank/DDBJ databases">
        <authorList>
            <person name="Gilroy R."/>
        </authorList>
    </citation>
    <scope>NUCLEOTIDE SEQUENCE</scope>
    <source>
        <strain evidence="2">ChiHcolR34-3080</strain>
    </source>
</reference>
<name>A0A9D1Q867_9FIRM</name>
<dbReference type="EMBL" id="DXHQ01000037">
    <property type="protein sequence ID" value="HIW08422.1"/>
    <property type="molecule type" value="Genomic_DNA"/>
</dbReference>
<feature type="transmembrane region" description="Helical" evidence="1">
    <location>
        <begin position="39"/>
        <end position="62"/>
    </location>
</feature>
<comment type="caution">
    <text evidence="2">The sequence shown here is derived from an EMBL/GenBank/DDBJ whole genome shotgun (WGS) entry which is preliminary data.</text>
</comment>
<keyword evidence="1" id="KW-0472">Membrane</keyword>
<evidence type="ECO:0000313" key="2">
    <source>
        <dbReference type="EMBL" id="HIW08422.1"/>
    </source>
</evidence>